<evidence type="ECO:0000313" key="1">
    <source>
        <dbReference type="EMBL" id="KZS07549.1"/>
    </source>
</evidence>
<protein>
    <submittedName>
        <fullName evidence="1">Uncharacterized protein</fullName>
    </submittedName>
</protein>
<sequence>MRLDLETWIETRQLAETNGSTAFYLVVHEFRLQLRRTLPVFVCVAELLTCPVHCCHLPGQRGECECVPRACQFVVLFAFFFSNERVDGDSFHLIFAFQIFPCQMSNWKIGNRK</sequence>
<comment type="caution">
    <text evidence="1">The sequence shown here is derived from an EMBL/GenBank/DDBJ whole genome shotgun (WGS) entry which is preliminary data.</text>
</comment>
<keyword evidence="2" id="KW-1185">Reference proteome</keyword>
<name>A0A164Q9H0_9CRUS</name>
<gene>
    <name evidence="1" type="ORF">APZ42_028658</name>
</gene>
<accession>A0A164Q9H0</accession>
<dbReference type="AlphaFoldDB" id="A0A164Q9H0"/>
<evidence type="ECO:0000313" key="2">
    <source>
        <dbReference type="Proteomes" id="UP000076858"/>
    </source>
</evidence>
<reference evidence="1 2" key="1">
    <citation type="submission" date="2016-03" db="EMBL/GenBank/DDBJ databases">
        <title>EvidentialGene: Evidence-directed Construction of Genes on Genomes.</title>
        <authorList>
            <person name="Gilbert D.G."/>
            <person name="Choi J.-H."/>
            <person name="Mockaitis K."/>
            <person name="Colbourne J."/>
            <person name="Pfrender M."/>
        </authorList>
    </citation>
    <scope>NUCLEOTIDE SEQUENCE [LARGE SCALE GENOMIC DNA]</scope>
    <source>
        <strain evidence="1 2">Xinb3</strain>
        <tissue evidence="1">Complete organism</tissue>
    </source>
</reference>
<proteinExistence type="predicted"/>
<dbReference type="EMBL" id="LRGB01002451">
    <property type="protein sequence ID" value="KZS07549.1"/>
    <property type="molecule type" value="Genomic_DNA"/>
</dbReference>
<dbReference type="Proteomes" id="UP000076858">
    <property type="component" value="Unassembled WGS sequence"/>
</dbReference>
<organism evidence="1 2">
    <name type="scientific">Daphnia magna</name>
    <dbReference type="NCBI Taxonomy" id="35525"/>
    <lineage>
        <taxon>Eukaryota</taxon>
        <taxon>Metazoa</taxon>
        <taxon>Ecdysozoa</taxon>
        <taxon>Arthropoda</taxon>
        <taxon>Crustacea</taxon>
        <taxon>Branchiopoda</taxon>
        <taxon>Diplostraca</taxon>
        <taxon>Cladocera</taxon>
        <taxon>Anomopoda</taxon>
        <taxon>Daphniidae</taxon>
        <taxon>Daphnia</taxon>
    </lineage>
</organism>